<dbReference type="PANTHER" id="PTHR12783:SF5">
    <property type="entry name" value="RALA-BINDING PROTEIN 1"/>
    <property type="match status" value="1"/>
</dbReference>
<dbReference type="AlphaFoldDB" id="A0A7M7HJ30"/>
<reference evidence="4" key="2">
    <citation type="submission" date="2021-01" db="UniProtKB">
        <authorList>
            <consortium name="EnsemblMetazoa"/>
        </authorList>
    </citation>
    <scope>IDENTIFICATION</scope>
</reference>
<evidence type="ECO:0000259" key="3">
    <source>
        <dbReference type="PROSITE" id="PS50238"/>
    </source>
</evidence>
<dbReference type="Pfam" id="PF00620">
    <property type="entry name" value="RhoGAP"/>
    <property type="match status" value="1"/>
</dbReference>
<evidence type="ECO:0000256" key="2">
    <source>
        <dbReference type="SAM" id="MobiDB-lite"/>
    </source>
</evidence>
<organism evidence="4 5">
    <name type="scientific">Strongylocentrotus purpuratus</name>
    <name type="common">Purple sea urchin</name>
    <dbReference type="NCBI Taxonomy" id="7668"/>
    <lineage>
        <taxon>Eukaryota</taxon>
        <taxon>Metazoa</taxon>
        <taxon>Echinodermata</taxon>
        <taxon>Eleutherozoa</taxon>
        <taxon>Echinozoa</taxon>
        <taxon>Echinoidea</taxon>
        <taxon>Euechinoidea</taxon>
        <taxon>Echinacea</taxon>
        <taxon>Camarodonta</taxon>
        <taxon>Echinidea</taxon>
        <taxon>Strongylocentrotidae</taxon>
        <taxon>Strongylocentrotus</taxon>
    </lineage>
</organism>
<dbReference type="Proteomes" id="UP000007110">
    <property type="component" value="Unassembled WGS sequence"/>
</dbReference>
<evidence type="ECO:0000313" key="5">
    <source>
        <dbReference type="Proteomes" id="UP000007110"/>
    </source>
</evidence>
<feature type="compositionally biased region" description="Basic and acidic residues" evidence="2">
    <location>
        <begin position="123"/>
        <end position="188"/>
    </location>
</feature>
<keyword evidence="5" id="KW-1185">Reference proteome</keyword>
<dbReference type="Pfam" id="PF20924">
    <property type="entry name" value="RLIP76_Ral-bd"/>
    <property type="match status" value="1"/>
</dbReference>
<dbReference type="FunFam" id="1.10.555.10:FF:000027">
    <property type="entry name" value="RalA-binding protein 1"/>
    <property type="match status" value="1"/>
</dbReference>
<dbReference type="GO" id="GO:0016020">
    <property type="term" value="C:membrane"/>
    <property type="evidence" value="ECO:0000318"/>
    <property type="project" value="GO_Central"/>
</dbReference>
<dbReference type="PROSITE" id="PS50238">
    <property type="entry name" value="RHOGAP"/>
    <property type="match status" value="1"/>
</dbReference>
<feature type="compositionally biased region" description="Basic and acidic residues" evidence="2">
    <location>
        <begin position="768"/>
        <end position="784"/>
    </location>
</feature>
<feature type="region of interest" description="Disordered" evidence="2">
    <location>
        <begin position="48"/>
        <end position="193"/>
    </location>
</feature>
<feature type="compositionally biased region" description="Basic and acidic residues" evidence="2">
    <location>
        <begin position="734"/>
        <end position="751"/>
    </location>
</feature>
<dbReference type="Gene3D" id="1.20.58.90">
    <property type="match status" value="1"/>
</dbReference>
<feature type="region of interest" description="Disordered" evidence="2">
    <location>
        <begin position="731"/>
        <end position="827"/>
    </location>
</feature>
<dbReference type="SMART" id="SM00324">
    <property type="entry name" value="RhoGAP"/>
    <property type="match status" value="1"/>
</dbReference>
<dbReference type="InParanoid" id="A0A7M7HJ30"/>
<dbReference type="GO" id="GO:0005096">
    <property type="term" value="F:GTPase activator activity"/>
    <property type="evidence" value="ECO:0000318"/>
    <property type="project" value="GO_Central"/>
</dbReference>
<dbReference type="KEGG" id="spu:580072"/>
<feature type="compositionally biased region" description="Basic and acidic residues" evidence="2">
    <location>
        <begin position="507"/>
        <end position="533"/>
    </location>
</feature>
<dbReference type="CTD" id="10928"/>
<evidence type="ECO:0000313" key="4">
    <source>
        <dbReference type="EnsemblMetazoa" id="XP_011664017"/>
    </source>
</evidence>
<feature type="domain" description="Rho-GAP" evidence="3">
    <location>
        <begin position="209"/>
        <end position="420"/>
    </location>
</feature>
<feature type="compositionally biased region" description="Basic and acidic residues" evidence="2">
    <location>
        <begin position="471"/>
        <end position="484"/>
    </location>
</feature>
<sequence>MCEGLEDKVCQTQFTTSLLLCCVKRILFEKEKNSSCRGIISLRYQMAPKAKKSLKKKDSDSFGEKDPFKLKKEKKDAEKKKKEKGYKTFEAAESFSEEDDERGKGKKRGSLFRNRFAPSAKTKPKDKVKGDEKDGKTEERRPSKDKAKEDKKMKSSGEEKKMKASAEEKKVKGSSEEKKRSKSKEREKLKKKAHTIDVPYVKPEPIFGILLEDAVAKSKLYDNIELPKIVRECIDYVEEFGLTTAGIYRLSGVKSKVEALKAQYNNNNEKVNLQDCDPTIITSLFKLYLRELPETILTSRLTPVFEHAAGLTTLEERLDAFKKLLGQLPKCNYTLLSWTVVHLAHVLEKKEETKMTIQNLSIVMCPTMRISHRTMNILFTYWKEFFSDVKLKRCPKPLEWIPGTTFEIPETTTELEEELLRHELILAKMHEELNRGVAHKSTEDNLWEVQRVVTQLKRKLRVSRRVSETRLAAKEKEMEHKDTKTSSTSSSKERSPVKTMSPTPAALKEDVKETPTEVEKPADAPAPEDKAEEPVSGDDEVDVFQEKTEEDEEQVKEETKEEMKEEAKEESKEESRAESEEEVEKEDEPEKEAEPDLEMMKLLLLSQAEVVAEHDELMNIRNELQKRIEAERQEIAKLQSVISEAKQSARRRGASVDSLDSSVASESSSESEDEEELQRILEGLIRENEELRQRKNMQLSHNIHNEREACAELRVQIKLQEQMPQMLEALAKAGIKDTSSRQRSGPKDPSGKPKKVVAIVAEPIIESSAEKDIPTNKSREDKNENINSNNSPEVLEEKNVDDAGKASSGVVVEKETTQDRHPEETAL</sequence>
<dbReference type="OMA" id="YDFEDVA"/>
<feature type="compositionally biased region" description="Acidic residues" evidence="2">
    <location>
        <begin position="579"/>
        <end position="597"/>
    </location>
</feature>
<reference evidence="5" key="1">
    <citation type="submission" date="2015-02" db="EMBL/GenBank/DDBJ databases">
        <title>Genome sequencing for Strongylocentrotus purpuratus.</title>
        <authorList>
            <person name="Murali S."/>
            <person name="Liu Y."/>
            <person name="Vee V."/>
            <person name="English A."/>
            <person name="Wang M."/>
            <person name="Skinner E."/>
            <person name="Han Y."/>
            <person name="Muzny D.M."/>
            <person name="Worley K.C."/>
            <person name="Gibbs R.A."/>
        </authorList>
    </citation>
    <scope>NUCLEOTIDE SEQUENCE</scope>
</reference>
<feature type="compositionally biased region" description="Low complexity" evidence="2">
    <location>
        <begin position="655"/>
        <end position="668"/>
    </location>
</feature>
<dbReference type="SUPFAM" id="SSF48350">
    <property type="entry name" value="GTPase activation domain, GAP"/>
    <property type="match status" value="1"/>
</dbReference>
<evidence type="ECO:0000256" key="1">
    <source>
        <dbReference type="ARBA" id="ARBA00022468"/>
    </source>
</evidence>
<feature type="region of interest" description="Disordered" evidence="2">
    <location>
        <begin position="471"/>
        <end position="600"/>
    </location>
</feature>
<dbReference type="GO" id="GO:0007264">
    <property type="term" value="P:small GTPase-mediated signal transduction"/>
    <property type="evidence" value="ECO:0000318"/>
    <property type="project" value="GO_Central"/>
</dbReference>
<feature type="compositionally biased region" description="Basic and acidic residues" evidence="2">
    <location>
        <begin position="812"/>
        <end position="827"/>
    </location>
</feature>
<dbReference type="GeneID" id="580072"/>
<proteinExistence type="predicted"/>
<feature type="compositionally biased region" description="Basic and acidic residues" evidence="2">
    <location>
        <begin position="795"/>
        <end position="804"/>
    </location>
</feature>
<dbReference type="OrthoDB" id="10033734at2759"/>
<dbReference type="InterPro" id="IPR049041">
    <property type="entry name" value="RalBP1-like_Ral-bd"/>
</dbReference>
<dbReference type="Gene3D" id="1.10.555.10">
    <property type="entry name" value="Rho GTPase activation protein"/>
    <property type="match status" value="1"/>
</dbReference>
<dbReference type="InterPro" id="IPR008936">
    <property type="entry name" value="Rho_GTPase_activation_prot"/>
</dbReference>
<dbReference type="InterPro" id="IPR039767">
    <property type="entry name" value="RALBP1"/>
</dbReference>
<feature type="compositionally biased region" description="Basic and acidic residues" evidence="2">
    <location>
        <begin position="556"/>
        <end position="578"/>
    </location>
</feature>
<name>A0A7M7HJ30_STRPU</name>
<accession>A0A7M7HJ30</accession>
<dbReference type="GO" id="GO:0031267">
    <property type="term" value="F:small GTPase binding"/>
    <property type="evidence" value="ECO:0007669"/>
    <property type="project" value="InterPro"/>
</dbReference>
<feature type="compositionally biased region" description="Basic and acidic residues" evidence="2">
    <location>
        <begin position="56"/>
        <end position="80"/>
    </location>
</feature>
<protein>
    <recommendedName>
        <fullName evidence="3">Rho-GAP domain-containing protein</fullName>
    </recommendedName>
</protein>
<feature type="region of interest" description="Disordered" evidence="2">
    <location>
        <begin position="643"/>
        <end position="678"/>
    </location>
</feature>
<dbReference type="EnsemblMetazoa" id="XM_011665715">
    <property type="protein sequence ID" value="XP_011664017"/>
    <property type="gene ID" value="LOC580072"/>
</dbReference>
<dbReference type="PANTHER" id="PTHR12783">
    <property type="entry name" value="RALA BINDING PROTEIN 1 RALBP1"/>
    <property type="match status" value="1"/>
</dbReference>
<keyword evidence="1" id="KW-0343">GTPase activation</keyword>
<dbReference type="GO" id="GO:0006898">
    <property type="term" value="P:receptor-mediated endocytosis"/>
    <property type="evidence" value="ECO:0000318"/>
    <property type="project" value="GO_Central"/>
</dbReference>
<dbReference type="InterPro" id="IPR000198">
    <property type="entry name" value="RhoGAP_dom"/>
</dbReference>
<feature type="compositionally biased region" description="Acidic residues" evidence="2">
    <location>
        <begin position="535"/>
        <end position="555"/>
    </location>
</feature>
<dbReference type="RefSeq" id="XP_011664017.1">
    <property type="nucleotide sequence ID" value="XM_011665715.2"/>
</dbReference>